<sequence>MAELTGSATLNSIIKQIIREITNFLELARLLVQNLCSKEGKLVFQKLCFSEALKNWAWFIDITHYQKKY</sequence>
<proteinExistence type="predicted"/>
<dbReference type="AlphaFoldDB" id="A0A7V2WVG8"/>
<protein>
    <submittedName>
        <fullName evidence="1">Uncharacterized protein</fullName>
    </submittedName>
</protein>
<comment type="caution">
    <text evidence="1">The sequence shown here is derived from an EMBL/GenBank/DDBJ whole genome shotgun (WGS) entry which is preliminary data.</text>
</comment>
<evidence type="ECO:0000313" key="1">
    <source>
        <dbReference type="EMBL" id="HFC92854.1"/>
    </source>
</evidence>
<name>A0A7V2WVG8_LEUMU</name>
<dbReference type="Proteomes" id="UP000885750">
    <property type="component" value="Unassembled WGS sequence"/>
</dbReference>
<organism evidence="1">
    <name type="scientific">Leucothrix mucor</name>
    <dbReference type="NCBI Taxonomy" id="45248"/>
    <lineage>
        <taxon>Bacteria</taxon>
        <taxon>Pseudomonadati</taxon>
        <taxon>Pseudomonadota</taxon>
        <taxon>Gammaproteobacteria</taxon>
        <taxon>Thiotrichales</taxon>
        <taxon>Thiotrichaceae</taxon>
        <taxon>Leucothrix</taxon>
    </lineage>
</organism>
<dbReference type="EMBL" id="DRMS01000322">
    <property type="protein sequence ID" value="HFC92854.1"/>
    <property type="molecule type" value="Genomic_DNA"/>
</dbReference>
<accession>A0A7V2WVG8</accession>
<gene>
    <name evidence="1" type="ORF">ENJ51_08590</name>
</gene>
<reference evidence="1" key="1">
    <citation type="journal article" date="2020" name="mSystems">
        <title>Genome- and Community-Level Interaction Insights into Carbon Utilization and Element Cycling Functions of Hydrothermarchaeota in Hydrothermal Sediment.</title>
        <authorList>
            <person name="Zhou Z."/>
            <person name="Liu Y."/>
            <person name="Xu W."/>
            <person name="Pan J."/>
            <person name="Luo Z.H."/>
            <person name="Li M."/>
        </authorList>
    </citation>
    <scope>NUCLEOTIDE SEQUENCE [LARGE SCALE GENOMIC DNA]</scope>
    <source>
        <strain evidence="1">HyVt-493</strain>
    </source>
</reference>